<dbReference type="EMBL" id="KN838549">
    <property type="protein sequence ID" value="KIK07080.1"/>
    <property type="molecule type" value="Genomic_DNA"/>
</dbReference>
<reference evidence="2" key="2">
    <citation type="submission" date="2015-01" db="EMBL/GenBank/DDBJ databases">
        <title>Evolutionary Origins and Diversification of the Mycorrhizal Mutualists.</title>
        <authorList>
            <consortium name="DOE Joint Genome Institute"/>
            <consortium name="Mycorrhizal Genomics Consortium"/>
            <person name="Kohler A."/>
            <person name="Kuo A."/>
            <person name="Nagy L.G."/>
            <person name="Floudas D."/>
            <person name="Copeland A."/>
            <person name="Barry K.W."/>
            <person name="Cichocki N."/>
            <person name="Veneault-Fourrey C."/>
            <person name="LaButti K."/>
            <person name="Lindquist E.A."/>
            <person name="Lipzen A."/>
            <person name="Lundell T."/>
            <person name="Morin E."/>
            <person name="Murat C."/>
            <person name="Riley R."/>
            <person name="Ohm R."/>
            <person name="Sun H."/>
            <person name="Tunlid A."/>
            <person name="Henrissat B."/>
            <person name="Grigoriev I.V."/>
            <person name="Hibbett D.S."/>
            <person name="Martin F."/>
        </authorList>
    </citation>
    <scope>NUCLEOTIDE SEQUENCE [LARGE SCALE GENOMIC DNA]</scope>
    <source>
        <strain evidence="2">LaAM-08-1</strain>
    </source>
</reference>
<sequence length="55" mass="6344">MRTSIFLRHWSPPYIPEVVDVVKVGEEASNKETETWRLVSQGFGDDSDSRKFCRG</sequence>
<keyword evidence="2" id="KW-1185">Reference proteome</keyword>
<name>A0A0C9X4J4_9AGAR</name>
<gene>
    <name evidence="1" type="ORF">K443DRAFT_673656</name>
</gene>
<reference evidence="1 2" key="1">
    <citation type="submission" date="2014-04" db="EMBL/GenBank/DDBJ databases">
        <authorList>
            <consortium name="DOE Joint Genome Institute"/>
            <person name="Kuo A."/>
            <person name="Kohler A."/>
            <person name="Nagy L.G."/>
            <person name="Floudas D."/>
            <person name="Copeland A."/>
            <person name="Barry K.W."/>
            <person name="Cichocki N."/>
            <person name="Veneault-Fourrey C."/>
            <person name="LaButti K."/>
            <person name="Lindquist E.A."/>
            <person name="Lipzen A."/>
            <person name="Lundell T."/>
            <person name="Morin E."/>
            <person name="Murat C."/>
            <person name="Sun H."/>
            <person name="Tunlid A."/>
            <person name="Henrissat B."/>
            <person name="Grigoriev I.V."/>
            <person name="Hibbett D.S."/>
            <person name="Martin F."/>
            <person name="Nordberg H.P."/>
            <person name="Cantor M.N."/>
            <person name="Hua S.X."/>
        </authorList>
    </citation>
    <scope>NUCLEOTIDE SEQUENCE [LARGE SCALE GENOMIC DNA]</scope>
    <source>
        <strain evidence="1 2">LaAM-08-1</strain>
    </source>
</reference>
<protein>
    <submittedName>
        <fullName evidence="1">Unplaced genomic scaffold K443scaffold_14, whole genome shotgun sequence</fullName>
    </submittedName>
</protein>
<accession>A0A0C9X4J4</accession>
<organism evidence="1 2">
    <name type="scientific">Laccaria amethystina LaAM-08-1</name>
    <dbReference type="NCBI Taxonomy" id="1095629"/>
    <lineage>
        <taxon>Eukaryota</taxon>
        <taxon>Fungi</taxon>
        <taxon>Dikarya</taxon>
        <taxon>Basidiomycota</taxon>
        <taxon>Agaricomycotina</taxon>
        <taxon>Agaricomycetes</taxon>
        <taxon>Agaricomycetidae</taxon>
        <taxon>Agaricales</taxon>
        <taxon>Agaricineae</taxon>
        <taxon>Hydnangiaceae</taxon>
        <taxon>Laccaria</taxon>
    </lineage>
</organism>
<dbReference type="AlphaFoldDB" id="A0A0C9X4J4"/>
<dbReference type="Proteomes" id="UP000054477">
    <property type="component" value="Unassembled WGS sequence"/>
</dbReference>
<evidence type="ECO:0000313" key="2">
    <source>
        <dbReference type="Proteomes" id="UP000054477"/>
    </source>
</evidence>
<proteinExistence type="predicted"/>
<evidence type="ECO:0000313" key="1">
    <source>
        <dbReference type="EMBL" id="KIK07080.1"/>
    </source>
</evidence>
<dbReference type="HOGENOM" id="CLU_3032684_0_0_1"/>